<reference evidence="1 2" key="1">
    <citation type="submission" date="2018-11" db="EMBL/GenBank/DDBJ databases">
        <title>Genomes From Bacteria Associated with the Canine Oral Cavity: a Test Case for Automated Genome-Based Taxonomic Assignment.</title>
        <authorList>
            <person name="Coil D.A."/>
            <person name="Jospin G."/>
            <person name="Darling A.E."/>
            <person name="Wallis C."/>
            <person name="Davis I.J."/>
            <person name="Harris S."/>
            <person name="Eisen J.A."/>
            <person name="Holcombe L.J."/>
            <person name="O'Flynn C."/>
        </authorList>
    </citation>
    <scope>NUCLEOTIDE SEQUENCE [LARGE SCALE GENOMIC DNA]</scope>
    <source>
        <strain evidence="1 2">OH770</strain>
    </source>
</reference>
<evidence type="ECO:0000313" key="1">
    <source>
        <dbReference type="EMBL" id="RRC94433.1"/>
    </source>
</evidence>
<dbReference type="RefSeq" id="WP_165867156.1">
    <property type="nucleotide sequence ID" value="NZ_RQZF01000023.1"/>
</dbReference>
<organism evidence="1 2">
    <name type="scientific">Schaalia canis</name>
    <dbReference type="NCBI Taxonomy" id="100469"/>
    <lineage>
        <taxon>Bacteria</taxon>
        <taxon>Bacillati</taxon>
        <taxon>Actinomycetota</taxon>
        <taxon>Actinomycetes</taxon>
        <taxon>Actinomycetales</taxon>
        <taxon>Actinomycetaceae</taxon>
        <taxon>Schaalia</taxon>
    </lineage>
</organism>
<sequence>MTMRQLMYAPIESVQDLPPVDPETDPLWLEDMLDECELMDVLIDVRREYVGLLFYAAGSLYQEVGNAFLVVARQLKSAQWSDPMGLVQGEMGAHIIGDSHVQDWGTGITFECGGLFGGVVRVEGTSLSFYCVDMPGMDLPMPLYDGEDVEAIEAGVVTFDKVARPLAASHRRAGERSRTQWTLL</sequence>
<proteinExistence type="predicted"/>
<keyword evidence="2" id="KW-1185">Reference proteome</keyword>
<comment type="caution">
    <text evidence="1">The sequence shown here is derived from an EMBL/GenBank/DDBJ whole genome shotgun (WGS) entry which is preliminary data.</text>
</comment>
<protein>
    <submittedName>
        <fullName evidence="1">Uncharacterized protein</fullName>
    </submittedName>
</protein>
<name>A0A3P1SAZ2_9ACTO</name>
<gene>
    <name evidence="1" type="ORF">EII11_10290</name>
</gene>
<accession>A0A3P1SAZ2</accession>
<dbReference type="Proteomes" id="UP000280444">
    <property type="component" value="Unassembled WGS sequence"/>
</dbReference>
<evidence type="ECO:0000313" key="2">
    <source>
        <dbReference type="Proteomes" id="UP000280444"/>
    </source>
</evidence>
<dbReference type="EMBL" id="RQZF01000023">
    <property type="protein sequence ID" value="RRC94433.1"/>
    <property type="molecule type" value="Genomic_DNA"/>
</dbReference>
<dbReference type="AlphaFoldDB" id="A0A3P1SAZ2"/>